<dbReference type="AlphaFoldDB" id="A0A2T1K5X7"/>
<feature type="domain" description="Mce/MlaD" evidence="2">
    <location>
        <begin position="48"/>
        <end position="115"/>
    </location>
</feature>
<evidence type="ECO:0000259" key="2">
    <source>
        <dbReference type="Pfam" id="PF02470"/>
    </source>
</evidence>
<feature type="transmembrane region" description="Helical" evidence="1">
    <location>
        <begin position="6"/>
        <end position="28"/>
    </location>
</feature>
<keyword evidence="1" id="KW-0472">Membrane</keyword>
<reference evidence="3 4" key="1">
    <citation type="submission" date="2018-03" db="EMBL/GenBank/DDBJ databases">
        <title>Marinobacter brunus sp. nov., a marine bacterium of Gamma-proteobacteria isolated from the surface seawater of the South China Sea.</title>
        <authorList>
            <person name="Cheng H."/>
            <person name="Wu Y.-H."/>
            <person name="Xamxidin M."/>
            <person name="Xu X.-W."/>
        </authorList>
    </citation>
    <scope>NUCLEOTIDE SEQUENCE [LARGE SCALE GENOMIC DNA]</scope>
    <source>
        <strain evidence="3 4">NH169-3</strain>
    </source>
</reference>
<comment type="caution">
    <text evidence="3">The sequence shown here is derived from an EMBL/GenBank/DDBJ whole genome shotgun (WGS) entry which is preliminary data.</text>
</comment>
<keyword evidence="1" id="KW-0812">Transmembrane</keyword>
<dbReference type="PANTHER" id="PTHR36698">
    <property type="entry name" value="BLL5892 PROTEIN"/>
    <property type="match status" value="1"/>
</dbReference>
<dbReference type="InterPro" id="IPR003399">
    <property type="entry name" value="Mce/MlaD"/>
</dbReference>
<gene>
    <name evidence="3" type="ORF">C7H09_14705</name>
</gene>
<dbReference type="OrthoDB" id="9806984at2"/>
<dbReference type="RefSeq" id="WP_106763988.1">
    <property type="nucleotide sequence ID" value="NZ_PXNP01000101.1"/>
</dbReference>
<evidence type="ECO:0000313" key="4">
    <source>
        <dbReference type="Proteomes" id="UP000239866"/>
    </source>
</evidence>
<dbReference type="Proteomes" id="UP000239866">
    <property type="component" value="Unassembled WGS sequence"/>
</dbReference>
<keyword evidence="4" id="KW-1185">Reference proteome</keyword>
<evidence type="ECO:0000313" key="3">
    <source>
        <dbReference type="EMBL" id="PSF05475.1"/>
    </source>
</evidence>
<name>A0A2T1K5X7_9GAMM</name>
<keyword evidence="1" id="KW-1133">Transmembrane helix</keyword>
<dbReference type="EMBL" id="PXNP01000101">
    <property type="protein sequence ID" value="PSF05475.1"/>
    <property type="molecule type" value="Genomic_DNA"/>
</dbReference>
<protein>
    <submittedName>
        <fullName evidence="3">MCE family protein</fullName>
    </submittedName>
</protein>
<evidence type="ECO:0000256" key="1">
    <source>
        <dbReference type="SAM" id="Phobius"/>
    </source>
</evidence>
<proteinExistence type="predicted"/>
<dbReference type="PANTHER" id="PTHR36698:SF2">
    <property type="entry name" value="MCE_MLAD DOMAIN-CONTAINING PROTEIN"/>
    <property type="match status" value="1"/>
</dbReference>
<sequence>MEPKAHHVVIGFFTLAAVSAALLFALWLGKSSTDAEWSYYQIGFNHPVGGLAKGNPVLYSGIPVGDVLNLTLAPDNPAHVRVLVRVRRDIPVRENTKAGLVLANITGSMSVQFTGGSPDSPVLAGDERNPPLIAAEPSALSSLLTNGEAMLSKAESLLENANRLLATENLENVAVILENTRLASESLMQSRGELDALMNRFDAAGIRAEEAATKVSAAADRSREVLDQNVAPVLDAVSNALTTLQPTLDRLNRVTADNELSLEAGLQGLGEITPALRELRNTLRNLNAFTRRVEQDPTGTLLGRPKLKEFKE</sequence>
<dbReference type="Pfam" id="PF02470">
    <property type="entry name" value="MlaD"/>
    <property type="match status" value="1"/>
</dbReference>
<organism evidence="3 4">
    <name type="scientific">Marinobacter fuscus</name>
    <dbReference type="NCBI Taxonomy" id="2109942"/>
    <lineage>
        <taxon>Bacteria</taxon>
        <taxon>Pseudomonadati</taxon>
        <taxon>Pseudomonadota</taxon>
        <taxon>Gammaproteobacteria</taxon>
        <taxon>Pseudomonadales</taxon>
        <taxon>Marinobacteraceae</taxon>
        <taxon>Marinobacter</taxon>
    </lineage>
</organism>
<accession>A0A2T1K5X7</accession>